<dbReference type="GO" id="GO:0000171">
    <property type="term" value="F:ribonuclease MRP activity"/>
    <property type="evidence" value="ECO:0007669"/>
    <property type="project" value="TreeGrafter"/>
</dbReference>
<evidence type="ECO:0000313" key="2">
    <source>
        <dbReference type="EMBL" id="CAA7265903.1"/>
    </source>
</evidence>
<dbReference type="Pfam" id="PF08228">
    <property type="entry name" value="RNase_P_pop3"/>
    <property type="match status" value="1"/>
</dbReference>
<dbReference type="Gene3D" id="3.30.1330.30">
    <property type="match status" value="1"/>
</dbReference>
<gene>
    <name evidence="2" type="ORF">AAE3_LOCUS8160</name>
</gene>
<dbReference type="PANTHER" id="PTHR28272">
    <property type="entry name" value="RIBONUCLEASES P/MRP PROTEIN SUBUNIT POP3"/>
    <property type="match status" value="1"/>
</dbReference>
<dbReference type="PANTHER" id="PTHR28272:SF1">
    <property type="entry name" value="RIBONUCLEASES P_MRP PROTEIN SUBUNIT POP3"/>
    <property type="match status" value="1"/>
</dbReference>
<evidence type="ECO:0000313" key="3">
    <source>
        <dbReference type="Proteomes" id="UP000467700"/>
    </source>
</evidence>
<sequence>MADQQARIHTQPSNRARPKDAKEKKAVFKGVLDSPLRIQWPSVPLNLQNSILASIIQLLDGASNYFDQRSSLNRKRKRASKISEVSPPQEKRRKIAVDETMVPVDSESNATPQTATNPDLDLCETVDDVSLTKKVPEPPLLLHHLVYGINAVTKVLEIQVQNAHRPVIFSVQEQASKNLTRLKYVFVCRADVDPPLLIDHLPHLVAAFNSNCPSKPIKIVPLPKGSESTLAQTLGIRRAAVLAISTNYPEQDGLLPLLDRIPVLSAQWLSRADPSRSLFATHVKQLRTTAPKDMKVSKELRNQGRERAKLKNREHLLK</sequence>
<comment type="caution">
    <text evidence="2">The sequence shown here is derived from an EMBL/GenBank/DDBJ whole genome shotgun (WGS) entry which is preliminary data.</text>
</comment>
<accession>A0A8S0XM39</accession>
<reference evidence="2 3" key="1">
    <citation type="submission" date="2020-01" db="EMBL/GenBank/DDBJ databases">
        <authorList>
            <person name="Gupta K D."/>
        </authorList>
    </citation>
    <scope>NUCLEOTIDE SEQUENCE [LARGE SCALE GENOMIC DNA]</scope>
</reference>
<dbReference type="GO" id="GO:0000172">
    <property type="term" value="C:ribonuclease MRP complex"/>
    <property type="evidence" value="ECO:0007669"/>
    <property type="project" value="TreeGrafter"/>
</dbReference>
<name>A0A8S0XM39_CYCAE</name>
<organism evidence="2 3">
    <name type="scientific">Cyclocybe aegerita</name>
    <name type="common">Black poplar mushroom</name>
    <name type="synonym">Agrocybe aegerita</name>
    <dbReference type="NCBI Taxonomy" id="1973307"/>
    <lineage>
        <taxon>Eukaryota</taxon>
        <taxon>Fungi</taxon>
        <taxon>Dikarya</taxon>
        <taxon>Basidiomycota</taxon>
        <taxon>Agaricomycotina</taxon>
        <taxon>Agaricomycetes</taxon>
        <taxon>Agaricomycetidae</taxon>
        <taxon>Agaricales</taxon>
        <taxon>Agaricineae</taxon>
        <taxon>Bolbitiaceae</taxon>
        <taxon>Cyclocybe</taxon>
    </lineage>
</organism>
<dbReference type="Proteomes" id="UP000467700">
    <property type="component" value="Unassembled WGS sequence"/>
</dbReference>
<proteinExistence type="predicted"/>
<dbReference type="AlphaFoldDB" id="A0A8S0XM39"/>
<dbReference type="GO" id="GO:0005829">
    <property type="term" value="C:cytosol"/>
    <property type="evidence" value="ECO:0007669"/>
    <property type="project" value="TreeGrafter"/>
</dbReference>
<feature type="region of interest" description="Disordered" evidence="1">
    <location>
        <begin position="70"/>
        <end position="119"/>
    </location>
</feature>
<dbReference type="GO" id="GO:0004526">
    <property type="term" value="F:ribonuclease P activity"/>
    <property type="evidence" value="ECO:0007669"/>
    <property type="project" value="TreeGrafter"/>
</dbReference>
<dbReference type="GO" id="GO:0008033">
    <property type="term" value="P:tRNA processing"/>
    <property type="evidence" value="ECO:0007669"/>
    <property type="project" value="InterPro"/>
</dbReference>
<dbReference type="GO" id="GO:0006364">
    <property type="term" value="P:rRNA processing"/>
    <property type="evidence" value="ECO:0007669"/>
    <property type="project" value="InterPro"/>
</dbReference>
<evidence type="ECO:0000256" key="1">
    <source>
        <dbReference type="SAM" id="MobiDB-lite"/>
    </source>
</evidence>
<dbReference type="GO" id="GO:0034965">
    <property type="term" value="P:intronic box C/D snoRNA processing"/>
    <property type="evidence" value="ECO:0007669"/>
    <property type="project" value="TreeGrafter"/>
</dbReference>
<dbReference type="GO" id="GO:0005655">
    <property type="term" value="C:nucleolar ribonuclease P complex"/>
    <property type="evidence" value="ECO:0007669"/>
    <property type="project" value="TreeGrafter"/>
</dbReference>
<dbReference type="InterPro" id="IPR013241">
    <property type="entry name" value="RNase_P_Pop3"/>
</dbReference>
<keyword evidence="3" id="KW-1185">Reference proteome</keyword>
<dbReference type="OrthoDB" id="20109at2759"/>
<protein>
    <submittedName>
        <fullName evidence="2">Uncharacterized protein</fullName>
    </submittedName>
</protein>
<dbReference type="InterPro" id="IPR029064">
    <property type="entry name" value="Ribosomal_eL30-like_sf"/>
</dbReference>
<feature type="region of interest" description="Disordered" evidence="1">
    <location>
        <begin position="1"/>
        <end position="23"/>
    </location>
</feature>
<feature type="compositionally biased region" description="Polar residues" evidence="1">
    <location>
        <begin position="106"/>
        <end position="117"/>
    </location>
</feature>
<dbReference type="EMBL" id="CACVBS010000051">
    <property type="protein sequence ID" value="CAA7265903.1"/>
    <property type="molecule type" value="Genomic_DNA"/>
</dbReference>